<dbReference type="Pfam" id="PF00356">
    <property type="entry name" value="LacI"/>
    <property type="match status" value="1"/>
</dbReference>
<dbReference type="EMBL" id="CP036280">
    <property type="protein sequence ID" value="QDU70524.1"/>
    <property type="molecule type" value="Genomic_DNA"/>
</dbReference>
<dbReference type="CDD" id="cd06267">
    <property type="entry name" value="PBP1_LacI_sugar_binding-like"/>
    <property type="match status" value="1"/>
</dbReference>
<keyword evidence="1" id="KW-0805">Transcription regulation</keyword>
<dbReference type="PROSITE" id="PS00356">
    <property type="entry name" value="HTH_LACI_1"/>
    <property type="match status" value="1"/>
</dbReference>
<dbReference type="GO" id="GO:0000976">
    <property type="term" value="F:transcription cis-regulatory region binding"/>
    <property type="evidence" value="ECO:0007669"/>
    <property type="project" value="TreeGrafter"/>
</dbReference>
<dbReference type="InterPro" id="IPR046335">
    <property type="entry name" value="LacI/GalR-like_sensor"/>
</dbReference>
<dbReference type="PROSITE" id="PS50932">
    <property type="entry name" value="HTH_LACI_2"/>
    <property type="match status" value="1"/>
</dbReference>
<evidence type="ECO:0000256" key="2">
    <source>
        <dbReference type="ARBA" id="ARBA00023125"/>
    </source>
</evidence>
<dbReference type="OrthoDB" id="9788209at2"/>
<protein>
    <submittedName>
        <fullName evidence="5">Ribose operon repressor</fullName>
    </submittedName>
</protein>
<name>A0A518BUB4_9BACT</name>
<dbReference type="InterPro" id="IPR000843">
    <property type="entry name" value="HTH_LacI"/>
</dbReference>
<feature type="domain" description="HTH lacI-type" evidence="4">
    <location>
        <begin position="2"/>
        <end position="60"/>
    </location>
</feature>
<dbReference type="SUPFAM" id="SSF53822">
    <property type="entry name" value="Periplasmic binding protein-like I"/>
    <property type="match status" value="1"/>
</dbReference>
<dbReference type="GO" id="GO:0003700">
    <property type="term" value="F:DNA-binding transcription factor activity"/>
    <property type="evidence" value="ECO:0007669"/>
    <property type="project" value="TreeGrafter"/>
</dbReference>
<evidence type="ECO:0000313" key="6">
    <source>
        <dbReference type="Proteomes" id="UP000320386"/>
    </source>
</evidence>
<dbReference type="SUPFAM" id="SSF47413">
    <property type="entry name" value="lambda repressor-like DNA-binding domains"/>
    <property type="match status" value="1"/>
</dbReference>
<keyword evidence="2" id="KW-0238">DNA-binding</keyword>
<dbReference type="KEGG" id="mcad:Pan265_03520"/>
<accession>A0A518BUB4</accession>
<sequence>MATLQDIADVVGVSTVTVSKVLRGKVKGSWPRSAAQVKRIHQVADELGYRVDWRARALKNKRTQMIGILSTDKPETRTHDQQMLDGLIATLGEAGYHLVFVRIRKGARGRDFADARFDGLVIDYHIESEELEMIHQAKLPAVIINAPATPGTLSVMPDHRLAGALAARHALQLGHRRLGFIQASGSEQIRWPNHMVNMWREGIDAELRDAGISGGIVDLSPQTDEIAGEGGYLSMLREVLSSEDRPTFLIGNNPYRTVECTLQQLASLGLSCPDDLSVLSMGDEGSLRWCQPTVSSIRLPYATLGKTAAQVLLRQIEEGASGQDEELILEEKPGLVVRDSTRRAPEQVRTAR</sequence>
<evidence type="ECO:0000256" key="1">
    <source>
        <dbReference type="ARBA" id="ARBA00023015"/>
    </source>
</evidence>
<evidence type="ECO:0000256" key="3">
    <source>
        <dbReference type="ARBA" id="ARBA00023163"/>
    </source>
</evidence>
<dbReference type="PANTHER" id="PTHR30146:SF153">
    <property type="entry name" value="LACTOSE OPERON REPRESSOR"/>
    <property type="match status" value="1"/>
</dbReference>
<dbReference type="InterPro" id="IPR010982">
    <property type="entry name" value="Lambda_DNA-bd_dom_sf"/>
</dbReference>
<dbReference type="Proteomes" id="UP000320386">
    <property type="component" value="Chromosome"/>
</dbReference>
<evidence type="ECO:0000313" key="5">
    <source>
        <dbReference type="EMBL" id="QDU70524.1"/>
    </source>
</evidence>
<keyword evidence="3" id="KW-0804">Transcription</keyword>
<reference evidence="5 6" key="1">
    <citation type="submission" date="2019-02" db="EMBL/GenBank/DDBJ databases">
        <title>Deep-cultivation of Planctomycetes and their phenomic and genomic characterization uncovers novel biology.</title>
        <authorList>
            <person name="Wiegand S."/>
            <person name="Jogler M."/>
            <person name="Boedeker C."/>
            <person name="Pinto D."/>
            <person name="Vollmers J."/>
            <person name="Rivas-Marin E."/>
            <person name="Kohn T."/>
            <person name="Peeters S.H."/>
            <person name="Heuer A."/>
            <person name="Rast P."/>
            <person name="Oberbeckmann S."/>
            <person name="Bunk B."/>
            <person name="Jeske O."/>
            <person name="Meyerdierks A."/>
            <person name="Storesund J.E."/>
            <person name="Kallscheuer N."/>
            <person name="Luecker S."/>
            <person name="Lage O.M."/>
            <person name="Pohl T."/>
            <person name="Merkel B.J."/>
            <person name="Hornburger P."/>
            <person name="Mueller R.-W."/>
            <person name="Bruemmer F."/>
            <person name="Labrenz M."/>
            <person name="Spormann A.M."/>
            <person name="Op den Camp H."/>
            <person name="Overmann J."/>
            <person name="Amann R."/>
            <person name="Jetten M.S.M."/>
            <person name="Mascher T."/>
            <person name="Medema M.H."/>
            <person name="Devos D.P."/>
            <person name="Kaster A.-K."/>
            <person name="Ovreas L."/>
            <person name="Rohde M."/>
            <person name="Galperin M.Y."/>
            <person name="Jogler C."/>
        </authorList>
    </citation>
    <scope>NUCLEOTIDE SEQUENCE [LARGE SCALE GENOMIC DNA]</scope>
    <source>
        <strain evidence="5 6">Pan265</strain>
    </source>
</reference>
<dbReference type="Gene3D" id="3.40.50.2300">
    <property type="match status" value="2"/>
</dbReference>
<evidence type="ECO:0000259" key="4">
    <source>
        <dbReference type="PROSITE" id="PS50932"/>
    </source>
</evidence>
<proteinExistence type="predicted"/>
<dbReference type="InterPro" id="IPR028082">
    <property type="entry name" value="Peripla_BP_I"/>
</dbReference>
<keyword evidence="6" id="KW-1185">Reference proteome</keyword>
<dbReference type="AlphaFoldDB" id="A0A518BUB4"/>
<organism evidence="5 6">
    <name type="scientific">Mucisphaera calidilacus</name>
    <dbReference type="NCBI Taxonomy" id="2527982"/>
    <lineage>
        <taxon>Bacteria</taxon>
        <taxon>Pseudomonadati</taxon>
        <taxon>Planctomycetota</taxon>
        <taxon>Phycisphaerae</taxon>
        <taxon>Phycisphaerales</taxon>
        <taxon>Phycisphaeraceae</taxon>
        <taxon>Mucisphaera</taxon>
    </lineage>
</organism>
<dbReference type="SMART" id="SM00354">
    <property type="entry name" value="HTH_LACI"/>
    <property type="match status" value="1"/>
</dbReference>
<dbReference type="Gene3D" id="1.10.260.40">
    <property type="entry name" value="lambda repressor-like DNA-binding domains"/>
    <property type="match status" value="1"/>
</dbReference>
<gene>
    <name evidence="5" type="primary">rbsR_1</name>
    <name evidence="5" type="ORF">Pan265_03520</name>
</gene>
<dbReference type="Pfam" id="PF13377">
    <property type="entry name" value="Peripla_BP_3"/>
    <property type="match status" value="1"/>
</dbReference>
<dbReference type="PANTHER" id="PTHR30146">
    <property type="entry name" value="LACI-RELATED TRANSCRIPTIONAL REPRESSOR"/>
    <property type="match status" value="1"/>
</dbReference>